<evidence type="ECO:0000256" key="8">
    <source>
        <dbReference type="ARBA" id="ARBA00022643"/>
    </source>
</evidence>
<dbReference type="InterPro" id="IPR023468">
    <property type="entry name" value="Riboflavin_kinase"/>
</dbReference>
<dbReference type="SUPFAM" id="SSF52374">
    <property type="entry name" value="Nucleotidylyl transferase"/>
    <property type="match status" value="1"/>
</dbReference>
<dbReference type="InterPro" id="IPR014729">
    <property type="entry name" value="Rossmann-like_a/b/a_fold"/>
</dbReference>
<dbReference type="FunFam" id="3.40.50.620:FF:000021">
    <property type="entry name" value="Riboflavin biosynthesis protein"/>
    <property type="match status" value="1"/>
</dbReference>
<dbReference type="GO" id="GO:0006747">
    <property type="term" value="P:FAD biosynthetic process"/>
    <property type="evidence" value="ECO:0007669"/>
    <property type="project" value="UniProtKB-UniPathway"/>
</dbReference>
<dbReference type="PIRSF" id="PIRSF004491">
    <property type="entry name" value="FAD_Synth"/>
    <property type="match status" value="1"/>
</dbReference>
<dbReference type="SMART" id="SM00904">
    <property type="entry name" value="Flavokinase"/>
    <property type="match status" value="1"/>
</dbReference>
<dbReference type="Proteomes" id="UP000614469">
    <property type="component" value="Unassembled WGS sequence"/>
</dbReference>
<proteinExistence type="inferred from homology"/>
<dbReference type="InterPro" id="IPR015865">
    <property type="entry name" value="Riboflavin_kinase_bac/euk"/>
</dbReference>
<keyword evidence="15" id="KW-0511">Multifunctional enzyme</keyword>
<evidence type="ECO:0000256" key="12">
    <source>
        <dbReference type="ARBA" id="ARBA00022777"/>
    </source>
</evidence>
<dbReference type="PANTHER" id="PTHR22749">
    <property type="entry name" value="RIBOFLAVIN KINASE/FMN ADENYLYLTRANSFERASE"/>
    <property type="match status" value="1"/>
</dbReference>
<keyword evidence="8" id="KW-0288">FMN</keyword>
<keyword evidence="9 19" id="KW-0808">Transferase</keyword>
<evidence type="ECO:0000256" key="1">
    <source>
        <dbReference type="ARBA" id="ARBA00004726"/>
    </source>
</evidence>
<dbReference type="GO" id="GO:0009231">
    <property type="term" value="P:riboflavin biosynthetic process"/>
    <property type="evidence" value="ECO:0007669"/>
    <property type="project" value="InterPro"/>
</dbReference>
<dbReference type="NCBIfam" id="NF004160">
    <property type="entry name" value="PRK05627.1-3"/>
    <property type="match status" value="1"/>
</dbReference>
<comment type="pathway">
    <text evidence="1">Cofactor biosynthesis; FAD biosynthesis; FAD from FMN: step 1/1.</text>
</comment>
<dbReference type="UniPathway" id="UPA00277">
    <property type="reaction ID" value="UER00407"/>
</dbReference>
<dbReference type="CDD" id="cd02064">
    <property type="entry name" value="FAD_synthetase_N"/>
    <property type="match status" value="1"/>
</dbReference>
<gene>
    <name evidence="19" type="ORF">H8E29_15330</name>
</gene>
<evidence type="ECO:0000313" key="20">
    <source>
        <dbReference type="Proteomes" id="UP000614469"/>
    </source>
</evidence>
<evidence type="ECO:0000256" key="14">
    <source>
        <dbReference type="ARBA" id="ARBA00022840"/>
    </source>
</evidence>
<reference evidence="19 20" key="1">
    <citation type="submission" date="2020-08" db="EMBL/GenBank/DDBJ databases">
        <title>Bridging the membrane lipid divide: bacteria of the FCB group superphylum have the potential to synthesize archaeal ether lipids.</title>
        <authorList>
            <person name="Villanueva L."/>
            <person name="Von Meijenfeldt F.A.B."/>
            <person name="Westbye A.B."/>
            <person name="Yadav S."/>
            <person name="Hopmans E.C."/>
            <person name="Dutilh B.E."/>
            <person name="Sinninghe Damste J.S."/>
        </authorList>
    </citation>
    <scope>NUCLEOTIDE SEQUENCE [LARGE SCALE GENOMIC DNA]</scope>
    <source>
        <strain evidence="19">NIOZ-UU36</strain>
    </source>
</reference>
<organism evidence="19 20">
    <name type="scientific">Candidatus Desulfolinea nitratireducens</name>
    <dbReference type="NCBI Taxonomy" id="2841698"/>
    <lineage>
        <taxon>Bacteria</taxon>
        <taxon>Bacillati</taxon>
        <taxon>Chloroflexota</taxon>
        <taxon>Anaerolineae</taxon>
        <taxon>Anaerolineales</taxon>
        <taxon>Anaerolineales incertae sedis</taxon>
        <taxon>Candidatus Desulfolinea</taxon>
    </lineage>
</organism>
<dbReference type="GO" id="GO:0003919">
    <property type="term" value="F:FMN adenylyltransferase activity"/>
    <property type="evidence" value="ECO:0007669"/>
    <property type="project" value="UniProtKB-EC"/>
</dbReference>
<evidence type="ECO:0000256" key="7">
    <source>
        <dbReference type="ARBA" id="ARBA00022630"/>
    </source>
</evidence>
<comment type="caution">
    <text evidence="19">The sequence shown here is derived from an EMBL/GenBank/DDBJ whole genome shotgun (WGS) entry which is preliminary data.</text>
</comment>
<keyword evidence="7" id="KW-0285">Flavoprotein</keyword>
<evidence type="ECO:0000256" key="4">
    <source>
        <dbReference type="ARBA" id="ARBA00012105"/>
    </source>
</evidence>
<comment type="similarity">
    <text evidence="3">Belongs to the RibF family.</text>
</comment>
<dbReference type="InterPro" id="IPR015864">
    <property type="entry name" value="FAD_synthase"/>
</dbReference>
<comment type="catalytic activity">
    <reaction evidence="16">
        <text>riboflavin + ATP = FMN + ADP + H(+)</text>
        <dbReference type="Rhea" id="RHEA:14357"/>
        <dbReference type="ChEBI" id="CHEBI:15378"/>
        <dbReference type="ChEBI" id="CHEBI:30616"/>
        <dbReference type="ChEBI" id="CHEBI:57986"/>
        <dbReference type="ChEBI" id="CHEBI:58210"/>
        <dbReference type="ChEBI" id="CHEBI:456216"/>
        <dbReference type="EC" id="2.7.1.26"/>
    </reaction>
</comment>
<dbReference type="GO" id="GO:0005524">
    <property type="term" value="F:ATP binding"/>
    <property type="evidence" value="ECO:0007669"/>
    <property type="project" value="UniProtKB-KW"/>
</dbReference>
<dbReference type="NCBIfam" id="TIGR00083">
    <property type="entry name" value="ribF"/>
    <property type="match status" value="1"/>
</dbReference>
<dbReference type="EC" id="2.7.7.2" evidence="5"/>
<keyword evidence="14" id="KW-0067">ATP-binding</keyword>
<evidence type="ECO:0000259" key="18">
    <source>
        <dbReference type="SMART" id="SM00904"/>
    </source>
</evidence>
<evidence type="ECO:0000256" key="17">
    <source>
        <dbReference type="ARBA" id="ARBA00049494"/>
    </source>
</evidence>
<dbReference type="InterPro" id="IPR023465">
    <property type="entry name" value="Riboflavin_kinase_dom_sf"/>
</dbReference>
<protein>
    <recommendedName>
        <fullName evidence="6">Bifunctional riboflavin kinase/FMN adenylyltransferase</fullName>
        <ecNumber evidence="4">2.7.1.26</ecNumber>
        <ecNumber evidence="5">2.7.7.2</ecNumber>
    </recommendedName>
</protein>
<dbReference type="AlphaFoldDB" id="A0A8J6NP59"/>
<keyword evidence="13" id="KW-0274">FAD</keyword>
<dbReference type="EC" id="2.7.1.26" evidence="4"/>
<dbReference type="EMBL" id="JACNJN010000178">
    <property type="protein sequence ID" value="MBC8336633.1"/>
    <property type="molecule type" value="Genomic_DNA"/>
</dbReference>
<dbReference type="SUPFAM" id="SSF82114">
    <property type="entry name" value="Riboflavin kinase-like"/>
    <property type="match status" value="1"/>
</dbReference>
<accession>A0A8J6NP59</accession>
<dbReference type="PANTHER" id="PTHR22749:SF6">
    <property type="entry name" value="RIBOFLAVIN KINASE"/>
    <property type="match status" value="1"/>
</dbReference>
<name>A0A8J6NP59_9CHLR</name>
<evidence type="ECO:0000313" key="19">
    <source>
        <dbReference type="EMBL" id="MBC8336633.1"/>
    </source>
</evidence>
<comment type="catalytic activity">
    <reaction evidence="17">
        <text>FMN + ATP + H(+) = FAD + diphosphate</text>
        <dbReference type="Rhea" id="RHEA:17237"/>
        <dbReference type="ChEBI" id="CHEBI:15378"/>
        <dbReference type="ChEBI" id="CHEBI:30616"/>
        <dbReference type="ChEBI" id="CHEBI:33019"/>
        <dbReference type="ChEBI" id="CHEBI:57692"/>
        <dbReference type="ChEBI" id="CHEBI:58210"/>
        <dbReference type="EC" id="2.7.7.2"/>
    </reaction>
</comment>
<evidence type="ECO:0000256" key="3">
    <source>
        <dbReference type="ARBA" id="ARBA00010214"/>
    </source>
</evidence>
<keyword evidence="12 19" id="KW-0418">Kinase</keyword>
<dbReference type="Gene3D" id="3.40.50.620">
    <property type="entry name" value="HUPs"/>
    <property type="match status" value="1"/>
</dbReference>
<dbReference type="Pfam" id="PF01687">
    <property type="entry name" value="Flavokinase"/>
    <property type="match status" value="1"/>
</dbReference>
<comment type="pathway">
    <text evidence="2">Cofactor biosynthesis; FMN biosynthesis; FMN from riboflavin (ATP route): step 1/1.</text>
</comment>
<evidence type="ECO:0000256" key="11">
    <source>
        <dbReference type="ARBA" id="ARBA00022741"/>
    </source>
</evidence>
<dbReference type="GO" id="GO:0008531">
    <property type="term" value="F:riboflavin kinase activity"/>
    <property type="evidence" value="ECO:0007669"/>
    <property type="project" value="UniProtKB-EC"/>
</dbReference>
<sequence length="301" mass="33350">MLHLRSLEELSPEKTWLTIGVFDGVHRGHQEIINHLRAGAKEAKASALVISFSPHPAVVLGKRKDLKYLTLPDEKAELIEGLGVDILMTHPFNQRIAALSAEEFMAEIQARVKLEKFLIGYDFALGKDRQGDAEYLTALGQKAGYKVQTFGPVVTGDEAVSSSRIRAALAEGRVRDAIKYLGRPYALSGSVIHGDGRGRKINIPTANIETSPQKAVPLNGVYACWAYLHGEKHRAVTNIGIRPTFTPDKEQANIETHLLDFKDEIYGESLKLEFISRLRDEKKFASVDELLVQIRADIAKA</sequence>
<dbReference type="GO" id="GO:0009398">
    <property type="term" value="P:FMN biosynthetic process"/>
    <property type="evidence" value="ECO:0007669"/>
    <property type="project" value="UniProtKB-UniPathway"/>
</dbReference>
<keyword evidence="10 19" id="KW-0548">Nucleotidyltransferase</keyword>
<keyword evidence="11" id="KW-0547">Nucleotide-binding</keyword>
<dbReference type="Pfam" id="PF06574">
    <property type="entry name" value="FAD_syn"/>
    <property type="match status" value="1"/>
</dbReference>
<dbReference type="NCBIfam" id="NF004162">
    <property type="entry name" value="PRK05627.1-5"/>
    <property type="match status" value="1"/>
</dbReference>
<dbReference type="UniPathway" id="UPA00276">
    <property type="reaction ID" value="UER00406"/>
</dbReference>
<evidence type="ECO:0000256" key="15">
    <source>
        <dbReference type="ARBA" id="ARBA00023268"/>
    </source>
</evidence>
<feature type="non-terminal residue" evidence="19">
    <location>
        <position position="301"/>
    </location>
</feature>
<evidence type="ECO:0000256" key="16">
    <source>
        <dbReference type="ARBA" id="ARBA00047880"/>
    </source>
</evidence>
<feature type="domain" description="Riboflavin kinase" evidence="18">
    <location>
        <begin position="180"/>
        <end position="301"/>
    </location>
</feature>
<evidence type="ECO:0000256" key="13">
    <source>
        <dbReference type="ARBA" id="ARBA00022827"/>
    </source>
</evidence>
<dbReference type="Gene3D" id="2.40.30.30">
    <property type="entry name" value="Riboflavin kinase-like"/>
    <property type="match status" value="1"/>
</dbReference>
<evidence type="ECO:0000256" key="6">
    <source>
        <dbReference type="ARBA" id="ARBA00018483"/>
    </source>
</evidence>
<evidence type="ECO:0000256" key="2">
    <source>
        <dbReference type="ARBA" id="ARBA00005201"/>
    </source>
</evidence>
<dbReference type="InterPro" id="IPR002606">
    <property type="entry name" value="Riboflavin_kinase_bac"/>
</dbReference>
<evidence type="ECO:0000256" key="9">
    <source>
        <dbReference type="ARBA" id="ARBA00022679"/>
    </source>
</evidence>
<evidence type="ECO:0000256" key="10">
    <source>
        <dbReference type="ARBA" id="ARBA00022695"/>
    </source>
</evidence>
<evidence type="ECO:0000256" key="5">
    <source>
        <dbReference type="ARBA" id="ARBA00012393"/>
    </source>
</evidence>